<keyword evidence="3" id="KW-1185">Reference proteome</keyword>
<dbReference type="SMART" id="SM00155">
    <property type="entry name" value="PLDc"/>
    <property type="match status" value="2"/>
</dbReference>
<evidence type="ECO:0000313" key="3">
    <source>
        <dbReference type="Proteomes" id="UP000267187"/>
    </source>
</evidence>
<dbReference type="CDD" id="cd09113">
    <property type="entry name" value="PLDc_ymdC_like_2"/>
    <property type="match status" value="1"/>
</dbReference>
<evidence type="ECO:0000313" key="2">
    <source>
        <dbReference type="EMBL" id="RMA80149.1"/>
    </source>
</evidence>
<dbReference type="SUPFAM" id="SSF56024">
    <property type="entry name" value="Phospholipase D/nuclease"/>
    <property type="match status" value="2"/>
</dbReference>
<dbReference type="PANTHER" id="PTHR21248:SF12">
    <property type="entry name" value="CARDIOLIPIN SYNTHASE C"/>
    <property type="match status" value="1"/>
</dbReference>
<name>A0A3M0A9H7_9GAMM</name>
<protein>
    <submittedName>
        <fullName evidence="2">Putative cardiolipin synthase</fullName>
    </submittedName>
</protein>
<dbReference type="PROSITE" id="PS50035">
    <property type="entry name" value="PLD"/>
    <property type="match status" value="2"/>
</dbReference>
<dbReference type="EMBL" id="REFJ01000003">
    <property type="protein sequence ID" value="RMA80149.1"/>
    <property type="molecule type" value="Genomic_DNA"/>
</dbReference>
<dbReference type="CDD" id="cd09111">
    <property type="entry name" value="PLDc_ymdC_like_1"/>
    <property type="match status" value="1"/>
</dbReference>
<dbReference type="Gene3D" id="3.30.870.10">
    <property type="entry name" value="Endonuclease Chain A"/>
    <property type="match status" value="2"/>
</dbReference>
<dbReference type="AlphaFoldDB" id="A0A3M0A9H7"/>
<evidence type="ECO:0000259" key="1">
    <source>
        <dbReference type="PROSITE" id="PS50035"/>
    </source>
</evidence>
<feature type="domain" description="PLD phosphodiesterase" evidence="1">
    <location>
        <begin position="410"/>
        <end position="437"/>
    </location>
</feature>
<comment type="caution">
    <text evidence="2">The sequence shown here is derived from an EMBL/GenBank/DDBJ whole genome shotgun (WGS) entry which is preliminary data.</text>
</comment>
<dbReference type="PANTHER" id="PTHR21248">
    <property type="entry name" value="CARDIOLIPIN SYNTHASE"/>
    <property type="match status" value="1"/>
</dbReference>
<proteinExistence type="predicted"/>
<dbReference type="Pfam" id="PF13091">
    <property type="entry name" value="PLDc_2"/>
    <property type="match status" value="2"/>
</dbReference>
<feature type="domain" description="PLD phosphodiesterase" evidence="1">
    <location>
        <begin position="171"/>
        <end position="198"/>
    </location>
</feature>
<gene>
    <name evidence="2" type="ORF">DFR27_1512</name>
</gene>
<dbReference type="GO" id="GO:0032049">
    <property type="term" value="P:cardiolipin biosynthetic process"/>
    <property type="evidence" value="ECO:0007669"/>
    <property type="project" value="UniProtKB-ARBA"/>
</dbReference>
<dbReference type="GO" id="GO:0030572">
    <property type="term" value="F:phosphatidyltransferase activity"/>
    <property type="evidence" value="ECO:0007669"/>
    <property type="project" value="UniProtKB-ARBA"/>
</dbReference>
<reference evidence="2 3" key="1">
    <citation type="submission" date="2018-10" db="EMBL/GenBank/DDBJ databases">
        <title>Genomic Encyclopedia of Type Strains, Phase IV (KMG-IV): sequencing the most valuable type-strain genomes for metagenomic binning, comparative biology and taxonomic classification.</title>
        <authorList>
            <person name="Goeker M."/>
        </authorList>
    </citation>
    <scope>NUCLEOTIDE SEQUENCE [LARGE SCALE GENOMIC DNA]</scope>
    <source>
        <strain evidence="2 3">DSM 25080</strain>
    </source>
</reference>
<accession>A0A3M0A9H7</accession>
<dbReference type="OrthoDB" id="9814092at2"/>
<dbReference type="Proteomes" id="UP000267187">
    <property type="component" value="Unassembled WGS sequence"/>
</dbReference>
<dbReference type="InterPro" id="IPR025202">
    <property type="entry name" value="PLD-like_dom"/>
</dbReference>
<sequence length="519" mass="57890">MQATQLFKLFSYILFLSGFVCLTSCRSLPPADQMNRTESFAIGSDRASSLSEHVSEAVAARPDQSGFMVLAGGVDSFVARMKLIESAEISLDVQYYIWHSDSTGLVLANALIDAADRGVRVRLLLDDLDTSGKDLGLSAINQHPNIEVRVYNPFANRSFRLFESVSQLNRVNHRMHNKSLTADGQVTIVGGRNIGNEYFNAEGHAAFADLDVLSIGPVVAKVSDAFDSYWNSPWVYPFELIANNVDQDTLAGLQAELTATVERESESNYAQAASESKLLTSEYYDQFPLYWGKAEVLYDAPNKAETDSADTATHVGANLANLLRIANRDILIISAYFVPTDHFVQGMKILVESGVRVRILTNSLAANDVGIVHAGYMNYREALVEAGVELYEFKPNANRATPQKHSFGSSRASLHAKTFTVDERYMFVGSFNLDPRSMDLNTEMGVLFESTLLAERVSREFDESILNKAYRVELDENQALRWRTTENGEEITFEHEPEVGFFRRISVNILSYIVIESWL</sequence>
<dbReference type="InterPro" id="IPR001736">
    <property type="entry name" value="PLipase_D/transphosphatidylase"/>
</dbReference>
<dbReference type="RefSeq" id="WP_121876830.1">
    <property type="nucleotide sequence ID" value="NZ_REFJ01000003.1"/>
</dbReference>
<organism evidence="2 3">
    <name type="scientific">Umboniibacter marinipuniceus</name>
    <dbReference type="NCBI Taxonomy" id="569599"/>
    <lineage>
        <taxon>Bacteria</taxon>
        <taxon>Pseudomonadati</taxon>
        <taxon>Pseudomonadota</taxon>
        <taxon>Gammaproteobacteria</taxon>
        <taxon>Cellvibrionales</taxon>
        <taxon>Cellvibrionaceae</taxon>
        <taxon>Umboniibacter</taxon>
    </lineage>
</organism>